<keyword evidence="1" id="KW-1133">Transmembrane helix</keyword>
<organism evidence="2 3">
    <name type="scientific">Bifidobacterium longum subsp. suis</name>
    <dbReference type="NCBI Taxonomy" id="1695"/>
    <lineage>
        <taxon>Bacteria</taxon>
        <taxon>Bacillati</taxon>
        <taxon>Actinomycetota</taxon>
        <taxon>Actinomycetes</taxon>
        <taxon>Bifidobacteriales</taxon>
        <taxon>Bifidobacteriaceae</taxon>
        <taxon>Bifidobacterium</taxon>
    </lineage>
</organism>
<comment type="caution">
    <text evidence="2">The sequence shown here is derived from an EMBL/GenBank/DDBJ whole genome shotgun (WGS) entry which is preliminary data.</text>
</comment>
<dbReference type="EMBL" id="JGZA01000005">
    <property type="protein sequence ID" value="KFI72077.1"/>
    <property type="molecule type" value="Genomic_DNA"/>
</dbReference>
<feature type="transmembrane region" description="Helical" evidence="1">
    <location>
        <begin position="12"/>
        <end position="31"/>
    </location>
</feature>
<sequence>MVQNMNILNKKIRPLSLFYLCFVMYTISNALTLTNFRNNESLFIYPIYLYIRVICAIILAIIIISNKQIRIKLIFLFPLIIFLGLSTYFSESWNLALLVLFAIASDGVDVKKIAKILIIIYGSILALTSLSARLGIIPSYPIKGDGGLVRDPMGFTHPNTFSSFVVVVCCAFAIMRFKKFNLLDLLVQSFGFFLCWSIAYSRTSSICIVFILVISMIFSLIKSKNIHKAIYTLMAFLFLIECIFSLYLMIHYTSSSPWMSNLNRLFSGRLELANYFYSNFGINPFGFDYSKIQIFYNGYTSFVVDNAFCHIILESGYIVAVIFYIIYFLAIIRARKNGLYSLNAYGLILYVPVAFCEMSAFLVCFNFALLSVFKLVGKSIQYSDDHVLKA</sequence>
<feature type="transmembrane region" description="Helical" evidence="1">
    <location>
        <begin position="117"/>
        <end position="136"/>
    </location>
</feature>
<dbReference type="Proteomes" id="UP000029024">
    <property type="component" value="Unassembled WGS sequence"/>
</dbReference>
<accession>A0A087BM27</accession>
<feature type="transmembrane region" description="Helical" evidence="1">
    <location>
        <begin position="205"/>
        <end position="222"/>
    </location>
</feature>
<feature type="transmembrane region" description="Helical" evidence="1">
    <location>
        <begin position="229"/>
        <end position="250"/>
    </location>
</feature>
<name>A0A087BM27_BIFLN</name>
<gene>
    <name evidence="2" type="ORF">BLSS_1598</name>
</gene>
<evidence type="ECO:0000313" key="3">
    <source>
        <dbReference type="Proteomes" id="UP000029024"/>
    </source>
</evidence>
<keyword evidence="1" id="KW-0472">Membrane</keyword>
<evidence type="ECO:0000313" key="2">
    <source>
        <dbReference type="EMBL" id="KFI72077.1"/>
    </source>
</evidence>
<feature type="transmembrane region" description="Helical" evidence="1">
    <location>
        <begin position="156"/>
        <end position="175"/>
    </location>
</feature>
<feature type="transmembrane region" description="Helical" evidence="1">
    <location>
        <begin position="344"/>
        <end position="369"/>
    </location>
</feature>
<feature type="transmembrane region" description="Helical" evidence="1">
    <location>
        <begin position="43"/>
        <end position="64"/>
    </location>
</feature>
<protein>
    <submittedName>
        <fullName evidence="2">Putative polysaccharide polymerase</fullName>
    </submittedName>
</protein>
<evidence type="ECO:0000256" key="1">
    <source>
        <dbReference type="SAM" id="Phobius"/>
    </source>
</evidence>
<feature type="transmembrane region" description="Helical" evidence="1">
    <location>
        <begin position="71"/>
        <end position="89"/>
    </location>
</feature>
<reference evidence="2 3" key="1">
    <citation type="submission" date="2014-03" db="EMBL/GenBank/DDBJ databases">
        <title>Genomics of Bifidobacteria.</title>
        <authorList>
            <person name="Ventura M."/>
            <person name="Milani C."/>
            <person name="Lugli G.A."/>
        </authorList>
    </citation>
    <scope>NUCLEOTIDE SEQUENCE [LARGE SCALE GENOMIC DNA]</scope>
    <source>
        <strain evidence="2 3">LMG 21814</strain>
    </source>
</reference>
<keyword evidence="1" id="KW-0812">Transmembrane</keyword>
<proteinExistence type="predicted"/>
<feature type="transmembrane region" description="Helical" evidence="1">
    <location>
        <begin position="311"/>
        <end position="332"/>
    </location>
</feature>
<dbReference type="AlphaFoldDB" id="A0A087BM27"/>